<gene>
    <name evidence="1" type="ORF">HYQ43_02050</name>
</gene>
<proteinExistence type="predicted"/>
<dbReference type="AlphaFoldDB" id="A0A7H9BP68"/>
<accession>A0A7H9BP68</accession>
<dbReference type="RefSeq" id="WP_179921523.1">
    <property type="nucleotide sequence ID" value="NZ_CP058689.1"/>
</dbReference>
<reference evidence="1 2" key="1">
    <citation type="submission" date="2020-07" db="EMBL/GenBank/DDBJ databases">
        <title>The complete genome of Paracoccus pantotrophus ACCC 10489.</title>
        <authorList>
            <person name="Si Y."/>
        </authorList>
    </citation>
    <scope>NUCLEOTIDE SEQUENCE [LARGE SCALE GENOMIC DNA]</scope>
    <source>
        <strain evidence="2">ACCC 10489</strain>
    </source>
</reference>
<sequence>MTSRRTLIIAALVLLGILLAGFAALGFCDIYQNHIIRDCGPDCDAPPSDGAVEGGF</sequence>
<organism evidence="1 2">
    <name type="scientific">Paracoccus pantotrophus</name>
    <name type="common">Thiosphaera pantotropha</name>
    <dbReference type="NCBI Taxonomy" id="82367"/>
    <lineage>
        <taxon>Bacteria</taxon>
        <taxon>Pseudomonadati</taxon>
        <taxon>Pseudomonadota</taxon>
        <taxon>Alphaproteobacteria</taxon>
        <taxon>Rhodobacterales</taxon>
        <taxon>Paracoccaceae</taxon>
        <taxon>Paracoccus</taxon>
    </lineage>
</organism>
<evidence type="ECO:0000313" key="2">
    <source>
        <dbReference type="Proteomes" id="UP000509322"/>
    </source>
</evidence>
<protein>
    <submittedName>
        <fullName evidence="1">Uncharacterized protein</fullName>
    </submittedName>
</protein>
<name>A0A7H9BP68_PARPN</name>
<dbReference type="Proteomes" id="UP000509322">
    <property type="component" value="Chromosome 1"/>
</dbReference>
<dbReference type="EMBL" id="CP058689">
    <property type="protein sequence ID" value="QLH13107.1"/>
    <property type="molecule type" value="Genomic_DNA"/>
</dbReference>
<evidence type="ECO:0000313" key="1">
    <source>
        <dbReference type="EMBL" id="QLH13107.1"/>
    </source>
</evidence>